<comment type="cofactor">
    <cofactor evidence="1">
        <name>Mg(2+)</name>
        <dbReference type="ChEBI" id="CHEBI:18420"/>
    </cofactor>
</comment>
<dbReference type="InterPro" id="IPR051600">
    <property type="entry name" value="Beta-PGM-like"/>
</dbReference>
<dbReference type="InterPro" id="IPR036412">
    <property type="entry name" value="HAD-like_sf"/>
</dbReference>
<protein>
    <submittedName>
        <fullName evidence="6">HAD family hydrolase</fullName>
    </submittedName>
</protein>
<reference evidence="6 7" key="1">
    <citation type="submission" date="2024-09" db="EMBL/GenBank/DDBJ databases">
        <authorList>
            <person name="Sun Q."/>
            <person name="Mori K."/>
        </authorList>
    </citation>
    <scope>NUCLEOTIDE SEQUENCE [LARGE SCALE GENOMIC DNA]</scope>
    <source>
        <strain evidence="6 7">CCM 7792</strain>
    </source>
</reference>
<dbReference type="InterPro" id="IPR006439">
    <property type="entry name" value="HAD-SF_hydro_IA"/>
</dbReference>
<dbReference type="SFLD" id="SFLDS00003">
    <property type="entry name" value="Haloacid_Dehalogenase"/>
    <property type="match status" value="1"/>
</dbReference>
<dbReference type="PANTHER" id="PTHR46193">
    <property type="entry name" value="6-PHOSPHOGLUCONATE PHOSPHATASE"/>
    <property type="match status" value="1"/>
</dbReference>
<dbReference type="Proteomes" id="UP001589773">
    <property type="component" value="Unassembled WGS sequence"/>
</dbReference>
<dbReference type="Gene3D" id="1.10.150.240">
    <property type="entry name" value="Putative phosphatase, domain 2"/>
    <property type="match status" value="1"/>
</dbReference>
<accession>A0ABV6FEH8</accession>
<dbReference type="GO" id="GO:0016787">
    <property type="term" value="F:hydrolase activity"/>
    <property type="evidence" value="ECO:0007669"/>
    <property type="project" value="UniProtKB-KW"/>
</dbReference>
<evidence type="ECO:0000256" key="2">
    <source>
        <dbReference type="ARBA" id="ARBA00006171"/>
    </source>
</evidence>
<keyword evidence="3" id="KW-0479">Metal-binding</keyword>
<sequence>MIKAILWDNDGVLCDTERLFFEANRRVLEPHGVALTREQYVAWYLEDNRGAWHVLRGRGYDELQIAQVRTARDNCYAHLLSDAGQLCFAGVEPMLSRLAQRVSMSIVTASFAEHVALAHRAGKALDHIDHIIARTDGLRPKPHPDAYLQALGRLGLHAGECIAVEDSPRGLAAARAAGLRCIVLRSELLDGYGFSGAYRVVDSHRQLESELDALLGPIGPTILHTSHS</sequence>
<dbReference type="NCBIfam" id="TIGR01509">
    <property type="entry name" value="HAD-SF-IA-v3"/>
    <property type="match status" value="1"/>
</dbReference>
<keyword evidence="5" id="KW-0119">Carbohydrate metabolism</keyword>
<evidence type="ECO:0000256" key="3">
    <source>
        <dbReference type="ARBA" id="ARBA00022723"/>
    </source>
</evidence>
<name>A0ABV6FEH8_9BURK</name>
<evidence type="ECO:0000256" key="5">
    <source>
        <dbReference type="ARBA" id="ARBA00023277"/>
    </source>
</evidence>
<dbReference type="SUPFAM" id="SSF56784">
    <property type="entry name" value="HAD-like"/>
    <property type="match status" value="1"/>
</dbReference>
<dbReference type="RefSeq" id="WP_379678755.1">
    <property type="nucleotide sequence ID" value="NZ_JBHLWP010000009.1"/>
</dbReference>
<evidence type="ECO:0000256" key="1">
    <source>
        <dbReference type="ARBA" id="ARBA00001946"/>
    </source>
</evidence>
<dbReference type="Pfam" id="PF00702">
    <property type="entry name" value="Hydrolase"/>
    <property type="match status" value="1"/>
</dbReference>
<organism evidence="6 7">
    <name type="scientific">Massilia consociata</name>
    <dbReference type="NCBI Taxonomy" id="760117"/>
    <lineage>
        <taxon>Bacteria</taxon>
        <taxon>Pseudomonadati</taxon>
        <taxon>Pseudomonadota</taxon>
        <taxon>Betaproteobacteria</taxon>
        <taxon>Burkholderiales</taxon>
        <taxon>Oxalobacteraceae</taxon>
        <taxon>Telluria group</taxon>
        <taxon>Massilia</taxon>
    </lineage>
</organism>
<proteinExistence type="inferred from homology"/>
<evidence type="ECO:0000313" key="6">
    <source>
        <dbReference type="EMBL" id="MFC0251929.1"/>
    </source>
</evidence>
<evidence type="ECO:0000313" key="7">
    <source>
        <dbReference type="Proteomes" id="UP001589773"/>
    </source>
</evidence>
<keyword evidence="6" id="KW-0378">Hydrolase</keyword>
<comment type="similarity">
    <text evidence="2">Belongs to the HAD-like hydrolase superfamily. CbbY/CbbZ/Gph/YieH family.</text>
</comment>
<dbReference type="SFLD" id="SFLDG01129">
    <property type="entry name" value="C1.5:_HAD__Beta-PGM__Phosphata"/>
    <property type="match status" value="1"/>
</dbReference>
<dbReference type="EMBL" id="JBHLWP010000009">
    <property type="protein sequence ID" value="MFC0251929.1"/>
    <property type="molecule type" value="Genomic_DNA"/>
</dbReference>
<dbReference type="InterPro" id="IPR023198">
    <property type="entry name" value="PGP-like_dom2"/>
</dbReference>
<comment type="caution">
    <text evidence="6">The sequence shown here is derived from an EMBL/GenBank/DDBJ whole genome shotgun (WGS) entry which is preliminary data.</text>
</comment>
<dbReference type="PANTHER" id="PTHR46193:SF18">
    <property type="entry name" value="HEXITOL PHOSPHATASE B"/>
    <property type="match status" value="1"/>
</dbReference>
<keyword evidence="7" id="KW-1185">Reference proteome</keyword>
<keyword evidence="4" id="KW-0460">Magnesium</keyword>
<gene>
    <name evidence="6" type="ORF">ACFFJK_08515</name>
</gene>
<dbReference type="InterPro" id="IPR023214">
    <property type="entry name" value="HAD_sf"/>
</dbReference>
<evidence type="ECO:0000256" key="4">
    <source>
        <dbReference type="ARBA" id="ARBA00022842"/>
    </source>
</evidence>
<dbReference type="CDD" id="cd07505">
    <property type="entry name" value="HAD_BPGM-like"/>
    <property type="match status" value="1"/>
</dbReference>
<dbReference type="Gene3D" id="3.40.50.1000">
    <property type="entry name" value="HAD superfamily/HAD-like"/>
    <property type="match status" value="1"/>
</dbReference>